<dbReference type="Proteomes" id="UP001266305">
    <property type="component" value="Unassembled WGS sequence"/>
</dbReference>
<dbReference type="InterPro" id="IPR039544">
    <property type="entry name" value="Tim44-like"/>
</dbReference>
<reference evidence="1 2" key="1">
    <citation type="submission" date="2023-05" db="EMBL/GenBank/DDBJ databases">
        <title>B98-5 Cell Line De Novo Hybrid Assembly: An Optical Mapping Approach.</title>
        <authorList>
            <person name="Kananen K."/>
            <person name="Auerbach J.A."/>
            <person name="Kautto E."/>
            <person name="Blachly J.S."/>
        </authorList>
    </citation>
    <scope>NUCLEOTIDE SEQUENCE [LARGE SCALE GENOMIC DNA]</scope>
    <source>
        <strain evidence="1">B95-8</strain>
        <tissue evidence="1">Cell line</tissue>
    </source>
</reference>
<keyword evidence="2" id="KW-1185">Reference proteome</keyword>
<gene>
    <name evidence="1" type="primary">TIMM44_1</name>
    <name evidence="1" type="ORF">P7K49_008163</name>
</gene>
<evidence type="ECO:0000313" key="1">
    <source>
        <dbReference type="EMBL" id="KAK2113897.1"/>
    </source>
</evidence>
<accession>A0ABQ9VWZ5</accession>
<evidence type="ECO:0000313" key="2">
    <source>
        <dbReference type="Proteomes" id="UP001266305"/>
    </source>
</evidence>
<dbReference type="PANTHER" id="PTHR10721:SF1">
    <property type="entry name" value="MITOCHONDRIAL IMPORT INNER MEMBRANE TRANSLOCASE SUBUNIT TIM44"/>
    <property type="match status" value="1"/>
</dbReference>
<sequence length="79" mass="8462">MESETVRTSEVLRKKLGELTGTMKEGVEEVAKTAQLSAESMSKGGEKLGRTAAFRALSQGVESLKKEIDDSVLGQTGPY</sequence>
<protein>
    <submittedName>
        <fullName evidence="1">Mitochondrial import inner membrane translocase subunit TIM44</fullName>
    </submittedName>
</protein>
<dbReference type="PANTHER" id="PTHR10721">
    <property type="entry name" value="MITOCHONDRIAL IMPORT INNER MEMBRANE TRANSLOCASE SUBUNIT TIM44"/>
    <property type="match status" value="1"/>
</dbReference>
<proteinExistence type="predicted"/>
<comment type="caution">
    <text evidence="1">The sequence shown here is derived from an EMBL/GenBank/DDBJ whole genome shotgun (WGS) entry which is preliminary data.</text>
</comment>
<organism evidence="1 2">
    <name type="scientific">Saguinus oedipus</name>
    <name type="common">Cotton-top tamarin</name>
    <name type="synonym">Oedipomidas oedipus</name>
    <dbReference type="NCBI Taxonomy" id="9490"/>
    <lineage>
        <taxon>Eukaryota</taxon>
        <taxon>Metazoa</taxon>
        <taxon>Chordata</taxon>
        <taxon>Craniata</taxon>
        <taxon>Vertebrata</taxon>
        <taxon>Euteleostomi</taxon>
        <taxon>Mammalia</taxon>
        <taxon>Eutheria</taxon>
        <taxon>Euarchontoglires</taxon>
        <taxon>Primates</taxon>
        <taxon>Haplorrhini</taxon>
        <taxon>Platyrrhini</taxon>
        <taxon>Cebidae</taxon>
        <taxon>Callitrichinae</taxon>
        <taxon>Saguinus</taxon>
    </lineage>
</organism>
<dbReference type="EMBL" id="JASSZA010000004">
    <property type="protein sequence ID" value="KAK2113897.1"/>
    <property type="molecule type" value="Genomic_DNA"/>
</dbReference>
<name>A0ABQ9VWZ5_SAGOE</name>